<feature type="domain" description="Double zinc ribbon" evidence="3">
    <location>
        <begin position="12"/>
        <end position="70"/>
    </location>
</feature>
<dbReference type="Gene3D" id="3.40.50.2020">
    <property type="match status" value="1"/>
</dbReference>
<dbReference type="Proteomes" id="UP000663923">
    <property type="component" value="Chromosome"/>
</dbReference>
<evidence type="ECO:0000313" key="4">
    <source>
        <dbReference type="EMBL" id="QTD57098.1"/>
    </source>
</evidence>
<evidence type="ECO:0000256" key="1">
    <source>
        <dbReference type="ARBA" id="ARBA00008007"/>
    </source>
</evidence>
<dbReference type="InterPro" id="IPR029057">
    <property type="entry name" value="PRTase-like"/>
</dbReference>
<evidence type="ECO:0000313" key="5">
    <source>
        <dbReference type="Proteomes" id="UP000663923"/>
    </source>
</evidence>
<sequence>MRFLSTLLKTAVEFALPPRCPICGVTVEADNRFCLSCWQDLDFLDEPWCSSCGKPFAFAQGKDAQCASCLKERPEHDGVRSVAAYDDKSSLLPMRLKYGARLGLAELIGQHMVRFLHEVPADALIVPVPLHRWRLWSRGYNQSVLIGRALSKQSGLDMTSDILTRKNATPPLRSMSVKKRRTIVNRAFWISPKMVGSIAGKTIILVDDVYTTGSTANACAKLLKKSGAAKVLVFCWARVLTDYDKA</sequence>
<proteinExistence type="inferred from homology"/>
<gene>
    <name evidence="4" type="ORF">J4G78_05970</name>
</gene>
<dbReference type="InterPro" id="IPR000836">
    <property type="entry name" value="PRTase_dom"/>
</dbReference>
<dbReference type="Pfam" id="PF18912">
    <property type="entry name" value="DZR_2"/>
    <property type="match status" value="1"/>
</dbReference>
<dbReference type="SUPFAM" id="SSF53271">
    <property type="entry name" value="PRTase-like"/>
    <property type="match status" value="1"/>
</dbReference>
<dbReference type="CDD" id="cd06223">
    <property type="entry name" value="PRTases_typeI"/>
    <property type="match status" value="1"/>
</dbReference>
<dbReference type="EMBL" id="CP071794">
    <property type="protein sequence ID" value="QTD57098.1"/>
    <property type="molecule type" value="Genomic_DNA"/>
</dbReference>
<evidence type="ECO:0000259" key="3">
    <source>
        <dbReference type="Pfam" id="PF18912"/>
    </source>
</evidence>
<dbReference type="InterPro" id="IPR051910">
    <property type="entry name" value="ComF/GntX_DNA_util-trans"/>
</dbReference>
<protein>
    <submittedName>
        <fullName evidence="4">ComF family protein</fullName>
    </submittedName>
</protein>
<accession>A0ABX7T683</accession>
<dbReference type="PANTHER" id="PTHR47505:SF1">
    <property type="entry name" value="DNA UTILIZATION PROTEIN YHGH"/>
    <property type="match status" value="1"/>
</dbReference>
<comment type="similarity">
    <text evidence="1">Belongs to the ComF/GntX family.</text>
</comment>
<name>A0ABX7T683_9SPHN</name>
<dbReference type="InterPro" id="IPR044005">
    <property type="entry name" value="DZR_2"/>
</dbReference>
<reference evidence="4 5" key="1">
    <citation type="submission" date="2021-03" db="EMBL/GenBank/DDBJ databases">
        <title>Complete genome of Parasphingorhabdus_sp.JHSY0214.</title>
        <authorList>
            <person name="Yoo J.H."/>
            <person name="Bae J.W."/>
        </authorList>
    </citation>
    <scope>NUCLEOTIDE SEQUENCE [LARGE SCALE GENOMIC DNA]</scope>
    <source>
        <strain evidence="4 5">JHSY0214</strain>
    </source>
</reference>
<dbReference type="Pfam" id="PF00156">
    <property type="entry name" value="Pribosyltran"/>
    <property type="match status" value="1"/>
</dbReference>
<evidence type="ECO:0000259" key="2">
    <source>
        <dbReference type="Pfam" id="PF00156"/>
    </source>
</evidence>
<organism evidence="4 5">
    <name type="scientific">Parasphingorhabdus cellanae</name>
    <dbReference type="NCBI Taxonomy" id="2806553"/>
    <lineage>
        <taxon>Bacteria</taxon>
        <taxon>Pseudomonadati</taxon>
        <taxon>Pseudomonadota</taxon>
        <taxon>Alphaproteobacteria</taxon>
        <taxon>Sphingomonadales</taxon>
        <taxon>Sphingomonadaceae</taxon>
        <taxon>Parasphingorhabdus</taxon>
    </lineage>
</organism>
<keyword evidence="5" id="KW-1185">Reference proteome</keyword>
<dbReference type="PANTHER" id="PTHR47505">
    <property type="entry name" value="DNA UTILIZATION PROTEIN YHGH"/>
    <property type="match status" value="1"/>
</dbReference>
<feature type="domain" description="Phosphoribosyltransferase" evidence="2">
    <location>
        <begin position="186"/>
        <end position="235"/>
    </location>
</feature>